<evidence type="ECO:0000313" key="5">
    <source>
        <dbReference type="EMBL" id="KAG0462585.1"/>
    </source>
</evidence>
<dbReference type="Gene3D" id="3.80.10.10">
    <property type="entry name" value="Ribonuclease Inhibitor"/>
    <property type="match status" value="1"/>
</dbReference>
<evidence type="ECO:0000256" key="2">
    <source>
        <dbReference type="ARBA" id="ARBA00022525"/>
    </source>
</evidence>
<evidence type="ECO:0000256" key="1">
    <source>
        <dbReference type="ARBA" id="ARBA00004613"/>
    </source>
</evidence>
<reference evidence="5 6" key="1">
    <citation type="journal article" date="2020" name="Nat. Food">
        <title>A phased Vanilla planifolia genome enables genetic improvement of flavour and production.</title>
        <authorList>
            <person name="Hasing T."/>
            <person name="Tang H."/>
            <person name="Brym M."/>
            <person name="Khazi F."/>
            <person name="Huang T."/>
            <person name="Chambers A.H."/>
        </authorList>
    </citation>
    <scope>NUCLEOTIDE SEQUENCE [LARGE SCALE GENOMIC DNA]</scope>
    <source>
        <tissue evidence="5">Leaf</tissue>
    </source>
</reference>
<dbReference type="Proteomes" id="UP000639772">
    <property type="component" value="Chromosome 11"/>
</dbReference>
<sequence length="116" mass="12770">MAAFKYLDLRYNDFEGPLLVELFDKDLDAIFLNNNRFDSAIPDDIGNSPASVLVLANNPFVGCIPKSIGEMVVNLKEILSWGMTCPAAYRRRSGSSLMLPYSISAATFSLASFLKP</sequence>
<dbReference type="AlphaFoldDB" id="A0A835Q1M1"/>
<dbReference type="GO" id="GO:0005576">
    <property type="term" value="C:extracellular region"/>
    <property type="evidence" value="ECO:0007669"/>
    <property type="project" value="UniProtKB-SubCell"/>
</dbReference>
<evidence type="ECO:0000313" key="6">
    <source>
        <dbReference type="Proteomes" id="UP000639772"/>
    </source>
</evidence>
<evidence type="ECO:0000256" key="3">
    <source>
        <dbReference type="ARBA" id="ARBA00022729"/>
    </source>
</evidence>
<gene>
    <name evidence="5" type="ORF">HPP92_021061</name>
</gene>
<keyword evidence="2" id="KW-0964">Secreted</keyword>
<dbReference type="InterPro" id="IPR032675">
    <property type="entry name" value="LRR_dom_sf"/>
</dbReference>
<keyword evidence="3" id="KW-0732">Signal</keyword>
<protein>
    <submittedName>
        <fullName evidence="5">Uncharacterized protein</fullName>
    </submittedName>
</protein>
<evidence type="ECO:0000256" key="4">
    <source>
        <dbReference type="ARBA" id="ARBA00022737"/>
    </source>
</evidence>
<dbReference type="PANTHER" id="PTHR32093:SF124">
    <property type="entry name" value="POLLEN-SPECIFIC LEUCINE-RICH REPEAT EXTENSIN-LIKE PROTEIN 1"/>
    <property type="match status" value="1"/>
</dbReference>
<dbReference type="OrthoDB" id="676979at2759"/>
<dbReference type="PANTHER" id="PTHR32093">
    <property type="entry name" value="LEUCINE-RICH REPEAT EXTENSIN-LIKE PROTEIN 3-RELATED"/>
    <property type="match status" value="1"/>
</dbReference>
<organism evidence="5 6">
    <name type="scientific">Vanilla planifolia</name>
    <name type="common">Vanilla</name>
    <dbReference type="NCBI Taxonomy" id="51239"/>
    <lineage>
        <taxon>Eukaryota</taxon>
        <taxon>Viridiplantae</taxon>
        <taxon>Streptophyta</taxon>
        <taxon>Embryophyta</taxon>
        <taxon>Tracheophyta</taxon>
        <taxon>Spermatophyta</taxon>
        <taxon>Magnoliopsida</taxon>
        <taxon>Liliopsida</taxon>
        <taxon>Asparagales</taxon>
        <taxon>Orchidaceae</taxon>
        <taxon>Vanilloideae</taxon>
        <taxon>Vanilleae</taxon>
        <taxon>Vanilla</taxon>
    </lineage>
</organism>
<accession>A0A835Q1M1</accession>
<dbReference type="EMBL" id="JADCNM010000011">
    <property type="protein sequence ID" value="KAG0462585.1"/>
    <property type="molecule type" value="Genomic_DNA"/>
</dbReference>
<dbReference type="InterPro" id="IPR051582">
    <property type="entry name" value="LRR_extensin-like_regulator"/>
</dbReference>
<comment type="caution">
    <text evidence="5">The sequence shown here is derived from an EMBL/GenBank/DDBJ whole genome shotgun (WGS) entry which is preliminary data.</text>
</comment>
<keyword evidence="4" id="KW-0677">Repeat</keyword>
<comment type="subcellular location">
    <subcellularLocation>
        <location evidence="1">Secreted</location>
    </subcellularLocation>
</comment>
<name>A0A835Q1M1_VANPL</name>
<dbReference type="SUPFAM" id="SSF52058">
    <property type="entry name" value="L domain-like"/>
    <property type="match status" value="1"/>
</dbReference>
<proteinExistence type="predicted"/>